<dbReference type="InterPro" id="IPR035979">
    <property type="entry name" value="RBD_domain_sf"/>
</dbReference>
<dbReference type="Proteomes" id="UP000799767">
    <property type="component" value="Unassembled WGS sequence"/>
</dbReference>
<reference evidence="13" key="1">
    <citation type="journal article" date="2020" name="Stud. Mycol.">
        <title>101 Dothideomycetes genomes: a test case for predicting lifestyles and emergence of pathogens.</title>
        <authorList>
            <person name="Haridas S."/>
            <person name="Albert R."/>
            <person name="Binder M."/>
            <person name="Bloem J."/>
            <person name="Labutti K."/>
            <person name="Salamov A."/>
            <person name="Andreopoulos B."/>
            <person name="Baker S."/>
            <person name="Barry K."/>
            <person name="Bills G."/>
            <person name="Bluhm B."/>
            <person name="Cannon C."/>
            <person name="Castanera R."/>
            <person name="Culley D."/>
            <person name="Daum C."/>
            <person name="Ezra D."/>
            <person name="Gonzalez J."/>
            <person name="Henrissat B."/>
            <person name="Kuo A."/>
            <person name="Liang C."/>
            <person name="Lipzen A."/>
            <person name="Lutzoni F."/>
            <person name="Magnuson J."/>
            <person name="Mondo S."/>
            <person name="Nolan M."/>
            <person name="Ohm R."/>
            <person name="Pangilinan J."/>
            <person name="Park H.-J."/>
            <person name="Ramirez L."/>
            <person name="Alfaro M."/>
            <person name="Sun H."/>
            <person name="Tritt A."/>
            <person name="Yoshinaga Y."/>
            <person name="Zwiers L.-H."/>
            <person name="Turgeon B."/>
            <person name="Goodwin S."/>
            <person name="Spatafora J."/>
            <person name="Crous P."/>
            <person name="Grigoriev I."/>
        </authorList>
    </citation>
    <scope>NUCLEOTIDE SEQUENCE</scope>
    <source>
        <strain evidence="13">CBS 113389</strain>
    </source>
</reference>
<keyword evidence="7" id="KW-0539">Nucleus</keyword>
<keyword evidence="4" id="KW-0677">Repeat</keyword>
<name>A0A6A6PRA0_9PEZI</name>
<dbReference type="InterPro" id="IPR011990">
    <property type="entry name" value="TPR-like_helical_dom_sf"/>
</dbReference>
<dbReference type="InterPro" id="IPR000504">
    <property type="entry name" value="RRM_dom"/>
</dbReference>
<sequence length="1366" mass="151433">MNINALLSPSDSPARDDSSSSASPPAKAATPYASRKRSALNREVSQEESRSPESDRSTAAFPSASSHAFPGPSASRGTVPNFRPLHPPPTSHPAASSSAPPPHGGVAQTLYQPITSARRTSSTPQMETLADLASMQRQQTTRPLSANNFRSSVPSTSRSPALNPQPPPIRPQDYLRNSRKSVVDLTMSEAAAQTPPPRAVASNVLSEAQTQRVTDLLTYLADNSYAYDSHVELINILHAAFIAHAAPSADGAPPDQGAPPPDFPLLTELRQAREAMDTRFAVGEDLWDDWLSDEIRVATSSEERLAITELFQKAVADEPASVKLWQMYAGWVWINYVACNTTSSPDPASHSRWTEEDKALCKDLFTRHLVIDVLEQAIASTQWRVDESHVVWNRYAELVQEDFPTTPKPGEIERLRGMYVARLQFPHATWEETSQMFWSIVSKYESGNWEAIMAEVQSLTGPAKAQMSQREPHESNLQRAIDAGNRDDIFNQFTQYIQWERNRERKQKNRSALDKELRSALYERALLRFPTHTEWWIDYVDFVISSGSSTPVLPLIERGTRHCPWSGELWARRILQLAVDGRPHHEIEATKHRATNSGLLDVGGMEEMVKVLQQWCSFLRRHAFATASSEDDIDTAEVGITMALEDIQQAGKKIYGKDFQGDPLFRLEQIQIKFLSEARRFEDARKIYQNLVKTQKNSFDFWSKYYNWELWIWGYDRIKDRTRVETPDNGPDKASAVLQEALSQREIDWPEKVLDMYINHFQQHESGQRLRSAIIEAREVAKHLAWRKAAEAAEAAQGMEAAQQAASQAQLEAKLATAQGGQGGGSVAGDKRKRSDEPPFNGHSEKKTKTEEQRADPSAPGNPAHEPSASSSAQVKRDREHNTITISDLPADVEELDVKKFFRDIGAPVSINIRLDEHRDTATATVEFEAQEDVLAARTRDGKMLKGKEVRIQSGTQSTLYVANYPPEHDELAIRKLFESYGEILSVRFPSLKYNNRRRFCYVQFLTSDMAKAAEAAMDGKMLDGSHKLLAKISDPEAKKQRAGAQAEGRELFVKNIERTAPDEEIKAFFEKYGTVVSMNLVKLVNGKKTGTAFVIYATADGAHAALEADNKPFHDRILHVELASAKGRAAPLDRAKKENIIVSQAHSASPEPDANGRRSSDASMHSSNNPADESYKTARERKIAIFNLPDTVNDARIRSAMEEHGPILQIQLRRRDNGAIVEFKNVQDAFNVRQGVDCAALGADVKTGDVADLLTKVKQRQDGDGQQPSSSAVQRGSGHSAATAGDMRPPSIVRPTQRGGRRGGLGFKRGGPSAVGAGRSSGETTTVADAADAQQQGKPAKSNDDFRNMFIKSKEAAEESNAGKE</sequence>
<dbReference type="GO" id="GO:0005688">
    <property type="term" value="C:U6 snRNP"/>
    <property type="evidence" value="ECO:0007669"/>
    <property type="project" value="UniProtKB-ARBA"/>
</dbReference>
<dbReference type="PANTHER" id="PTHR24012">
    <property type="entry name" value="RNA BINDING PROTEIN"/>
    <property type="match status" value="1"/>
</dbReference>
<evidence type="ECO:0000256" key="4">
    <source>
        <dbReference type="ARBA" id="ARBA00022737"/>
    </source>
</evidence>
<dbReference type="FunFam" id="3.30.70.330:FF:000365">
    <property type="entry name" value="U4/U6 snRNA-associated-splicing factor PRP24"/>
    <property type="match status" value="1"/>
</dbReference>
<dbReference type="RefSeq" id="XP_033589210.1">
    <property type="nucleotide sequence ID" value="XM_033735499.1"/>
</dbReference>
<dbReference type="Pfam" id="PF16842">
    <property type="entry name" value="RRM_occluded"/>
    <property type="match status" value="1"/>
</dbReference>
<feature type="domain" description="RRM" evidence="12">
    <location>
        <begin position="882"/>
        <end position="957"/>
    </location>
</feature>
<organism evidence="13 14">
    <name type="scientific">Neohortaea acidophila</name>
    <dbReference type="NCBI Taxonomy" id="245834"/>
    <lineage>
        <taxon>Eukaryota</taxon>
        <taxon>Fungi</taxon>
        <taxon>Dikarya</taxon>
        <taxon>Ascomycota</taxon>
        <taxon>Pezizomycotina</taxon>
        <taxon>Dothideomycetes</taxon>
        <taxon>Dothideomycetidae</taxon>
        <taxon>Mycosphaerellales</taxon>
        <taxon>Teratosphaeriaceae</taxon>
        <taxon>Neohortaea</taxon>
    </lineage>
</organism>
<feature type="compositionally biased region" description="Polar residues" evidence="11">
    <location>
        <begin position="1162"/>
        <end position="1172"/>
    </location>
</feature>
<dbReference type="PROSITE" id="PS50102">
    <property type="entry name" value="RRM"/>
    <property type="match status" value="3"/>
</dbReference>
<dbReference type="Pfam" id="PF05843">
    <property type="entry name" value="Suf"/>
    <property type="match status" value="1"/>
</dbReference>
<dbReference type="GO" id="GO:0008380">
    <property type="term" value="P:RNA splicing"/>
    <property type="evidence" value="ECO:0007669"/>
    <property type="project" value="UniProtKB-KW"/>
</dbReference>
<keyword evidence="6" id="KW-0508">mRNA splicing</keyword>
<dbReference type="GeneID" id="54476501"/>
<keyword evidence="3" id="KW-0507">mRNA processing</keyword>
<feature type="compositionally biased region" description="Basic and acidic residues" evidence="11">
    <location>
        <begin position="44"/>
        <end position="56"/>
    </location>
</feature>
<feature type="region of interest" description="Disordered" evidence="11">
    <location>
        <begin position="1259"/>
        <end position="1347"/>
    </location>
</feature>
<dbReference type="Gene3D" id="1.25.40.10">
    <property type="entry name" value="Tetratricopeptide repeat domain"/>
    <property type="match status" value="2"/>
</dbReference>
<feature type="region of interest" description="Disordered" evidence="11">
    <location>
        <begin position="815"/>
        <end position="886"/>
    </location>
</feature>
<accession>A0A6A6PRA0</accession>
<feature type="region of interest" description="Disordered" evidence="11">
    <location>
        <begin position="1"/>
        <end position="108"/>
    </location>
</feature>
<evidence type="ECO:0000313" key="14">
    <source>
        <dbReference type="Proteomes" id="UP000799767"/>
    </source>
</evidence>
<dbReference type="InterPro" id="IPR031766">
    <property type="entry name" value="RRM_occluded"/>
</dbReference>
<evidence type="ECO:0000256" key="11">
    <source>
        <dbReference type="SAM" id="MobiDB-lite"/>
    </source>
</evidence>
<dbReference type="InterPro" id="IPR008847">
    <property type="entry name" value="Suf"/>
</dbReference>
<keyword evidence="5 10" id="KW-0694">RNA-binding</keyword>
<feature type="compositionally biased region" description="Polar residues" evidence="11">
    <location>
        <begin position="1265"/>
        <end position="1275"/>
    </location>
</feature>
<evidence type="ECO:0000256" key="8">
    <source>
        <dbReference type="ARBA" id="ARBA00093374"/>
    </source>
</evidence>
<feature type="compositionally biased region" description="Polar residues" evidence="11">
    <location>
        <begin position="135"/>
        <end position="162"/>
    </location>
</feature>
<dbReference type="SMART" id="SM00386">
    <property type="entry name" value="HAT"/>
    <property type="match status" value="4"/>
</dbReference>
<comment type="function">
    <text evidence="1">Component of the cleavage factor IA (CFIA) complex, which is involved in the endonucleolytic cleavage during polyadenylation-dependent pre-mRNA 3'-end formation.</text>
</comment>
<evidence type="ECO:0000256" key="3">
    <source>
        <dbReference type="ARBA" id="ARBA00022664"/>
    </source>
</evidence>
<dbReference type="Pfam" id="PF00076">
    <property type="entry name" value="RRM_1"/>
    <property type="match status" value="3"/>
</dbReference>
<dbReference type="InterPro" id="IPR003107">
    <property type="entry name" value="HAT"/>
</dbReference>
<evidence type="ECO:0000256" key="1">
    <source>
        <dbReference type="ARBA" id="ARBA00002863"/>
    </source>
</evidence>
<dbReference type="EMBL" id="MU001636">
    <property type="protein sequence ID" value="KAF2482640.1"/>
    <property type="molecule type" value="Genomic_DNA"/>
</dbReference>
<feature type="compositionally biased region" description="Low complexity" evidence="11">
    <location>
        <begin position="59"/>
        <end position="75"/>
    </location>
</feature>
<dbReference type="SUPFAM" id="SSF54928">
    <property type="entry name" value="RNA-binding domain, RBD"/>
    <property type="match status" value="2"/>
</dbReference>
<dbReference type="OrthoDB" id="360390at2759"/>
<comment type="subcellular location">
    <subcellularLocation>
        <location evidence="2">Nucleus</location>
    </subcellularLocation>
</comment>
<feature type="compositionally biased region" description="Basic and acidic residues" evidence="11">
    <location>
        <begin position="829"/>
        <end position="855"/>
    </location>
</feature>
<evidence type="ECO:0000259" key="12">
    <source>
        <dbReference type="PROSITE" id="PS50102"/>
    </source>
</evidence>
<keyword evidence="14" id="KW-1185">Reference proteome</keyword>
<feature type="domain" description="RRM" evidence="12">
    <location>
        <begin position="958"/>
        <end position="1036"/>
    </location>
</feature>
<feature type="region of interest" description="Disordered" evidence="11">
    <location>
        <begin position="134"/>
        <end position="174"/>
    </location>
</feature>
<dbReference type="InterPro" id="IPR012677">
    <property type="entry name" value="Nucleotide-bd_a/b_plait_sf"/>
</dbReference>
<dbReference type="GO" id="GO:0006397">
    <property type="term" value="P:mRNA processing"/>
    <property type="evidence" value="ECO:0007669"/>
    <property type="project" value="UniProtKB-KW"/>
</dbReference>
<evidence type="ECO:0000256" key="6">
    <source>
        <dbReference type="ARBA" id="ARBA00023187"/>
    </source>
</evidence>
<evidence type="ECO:0000256" key="9">
    <source>
        <dbReference type="ARBA" id="ARBA00093627"/>
    </source>
</evidence>
<dbReference type="CDD" id="cd00590">
    <property type="entry name" value="RRM_SF"/>
    <property type="match status" value="1"/>
</dbReference>
<feature type="compositionally biased region" description="Low complexity" evidence="11">
    <location>
        <begin position="19"/>
        <end position="33"/>
    </location>
</feature>
<gene>
    <name evidence="13" type="ORF">BDY17DRAFT_311085</name>
</gene>
<dbReference type="GO" id="GO:0003723">
    <property type="term" value="F:RNA binding"/>
    <property type="evidence" value="ECO:0007669"/>
    <property type="project" value="UniProtKB-UniRule"/>
</dbReference>
<evidence type="ECO:0000256" key="7">
    <source>
        <dbReference type="ARBA" id="ARBA00023242"/>
    </source>
</evidence>
<evidence type="ECO:0000256" key="2">
    <source>
        <dbReference type="ARBA" id="ARBA00004123"/>
    </source>
</evidence>
<feature type="region of interest" description="Disordered" evidence="11">
    <location>
        <begin position="1143"/>
        <end position="1177"/>
    </location>
</feature>
<evidence type="ECO:0000313" key="13">
    <source>
        <dbReference type="EMBL" id="KAF2482640.1"/>
    </source>
</evidence>
<comment type="function">
    <text evidence="8">Functions as a recycling factor of the spliceosome, a machinery that forms on each precursor-messenger RNA (pre-mRNA) and catalyzes the removal of introns. Chaperones the re-annealing of U4 and U6 snRNAs (small nuclear RNAs) released from previous rounds of splicing, an initial step in reforming the U4/U6-U5 tri-snRNP (small nuclear ribonucleoprotein) that can reassemble into another spliceosome complex; this step involves binding U6 and facilitating the unwinding of the U6 internal stem loop, followed by base-pairing of U6 to U4.</text>
</comment>
<evidence type="ECO:0000256" key="5">
    <source>
        <dbReference type="ARBA" id="ARBA00022884"/>
    </source>
</evidence>
<proteinExistence type="predicted"/>
<dbReference type="SUPFAM" id="SSF48452">
    <property type="entry name" value="TPR-like"/>
    <property type="match status" value="1"/>
</dbReference>
<feature type="domain" description="RRM" evidence="12">
    <location>
        <begin position="1050"/>
        <end position="1126"/>
    </location>
</feature>
<protein>
    <recommendedName>
        <fullName evidence="9">U4/U6 snRNA-associated-splicing factor PRP24</fullName>
    </recommendedName>
</protein>
<evidence type="ECO:0000256" key="10">
    <source>
        <dbReference type="PROSITE-ProRule" id="PRU00176"/>
    </source>
</evidence>
<dbReference type="SMART" id="SM00360">
    <property type="entry name" value="RRM"/>
    <property type="match status" value="4"/>
</dbReference>
<dbReference type="Gene3D" id="3.30.70.330">
    <property type="match status" value="4"/>
</dbReference>